<dbReference type="InterPro" id="IPR035992">
    <property type="entry name" value="Ricin_B-like_lectins"/>
</dbReference>
<dbReference type="Gene3D" id="2.80.10.50">
    <property type="match status" value="1"/>
</dbReference>
<accession>A0A4Z0M1J4</accession>
<dbReference type="SMART" id="SM00458">
    <property type="entry name" value="RICIN"/>
    <property type="match status" value="1"/>
</dbReference>
<keyword evidence="4" id="KW-1185">Reference proteome</keyword>
<dbReference type="SUPFAM" id="SSF50370">
    <property type="entry name" value="Ricin B-like lectins"/>
    <property type="match status" value="1"/>
</dbReference>
<dbReference type="PROSITE" id="PS50231">
    <property type="entry name" value="RICIN_B_LECTIN"/>
    <property type="match status" value="1"/>
</dbReference>
<dbReference type="InterPro" id="IPR000772">
    <property type="entry name" value="Ricin_B_lectin"/>
</dbReference>
<evidence type="ECO:0000313" key="3">
    <source>
        <dbReference type="EMBL" id="TGD73307.1"/>
    </source>
</evidence>
<evidence type="ECO:0000259" key="2">
    <source>
        <dbReference type="SMART" id="SM00458"/>
    </source>
</evidence>
<gene>
    <name evidence="3" type="ORF">E4634_09725</name>
</gene>
<dbReference type="EMBL" id="SRLE01000007">
    <property type="protein sequence ID" value="TGD73307.1"/>
    <property type="molecule type" value="Genomic_DNA"/>
</dbReference>
<name>A0A4Z0M1J4_9GAMM</name>
<keyword evidence="1" id="KW-0732">Signal</keyword>
<protein>
    <recommendedName>
        <fullName evidence="2">Ricin B lectin domain-containing protein</fullName>
    </recommendedName>
</protein>
<dbReference type="Pfam" id="PF00652">
    <property type="entry name" value="Ricin_B_lectin"/>
    <property type="match status" value="1"/>
</dbReference>
<dbReference type="AlphaFoldDB" id="A0A4Z0M1J4"/>
<feature type="domain" description="Ricin B lectin" evidence="2">
    <location>
        <begin position="46"/>
        <end position="174"/>
    </location>
</feature>
<comment type="caution">
    <text evidence="3">The sequence shown here is derived from an EMBL/GenBank/DDBJ whole genome shotgun (WGS) entry which is preliminary data.</text>
</comment>
<evidence type="ECO:0000256" key="1">
    <source>
        <dbReference type="SAM" id="SignalP"/>
    </source>
</evidence>
<dbReference type="Proteomes" id="UP000298050">
    <property type="component" value="Unassembled WGS sequence"/>
</dbReference>
<feature type="signal peptide" evidence="1">
    <location>
        <begin position="1"/>
        <end position="24"/>
    </location>
</feature>
<reference evidence="3 4" key="1">
    <citation type="submission" date="2019-04" db="EMBL/GenBank/DDBJ databases">
        <title>Taxonomy of novel Haliea sp. from mangrove soil of West Coast of India.</title>
        <authorList>
            <person name="Verma A."/>
            <person name="Kumar P."/>
            <person name="Krishnamurthi S."/>
        </authorList>
    </citation>
    <scope>NUCLEOTIDE SEQUENCE [LARGE SCALE GENOMIC DNA]</scope>
    <source>
        <strain evidence="3 4">SAOS-164</strain>
    </source>
</reference>
<dbReference type="OrthoDB" id="5732779at2"/>
<dbReference type="RefSeq" id="WP_135443351.1">
    <property type="nucleotide sequence ID" value="NZ_SRLE01000007.1"/>
</dbReference>
<evidence type="ECO:0000313" key="4">
    <source>
        <dbReference type="Proteomes" id="UP000298050"/>
    </source>
</evidence>
<sequence length="174" mass="18950">MKHATLATLAFAVSVTVSAPAALAVDLNTTALKTMQQQGHQLLEEAQDWRHFELKSKRCMQIAGGVSAVGANLVFRPCNATAQTQEFRFDDKGRLVSRGDTCVGVQGNALKLGASAIMQACDDSKAQQWELDDKNRLVNKDERCLQATGKPEQKQGNMILTKCSGSPNQVWEES</sequence>
<organism evidence="3 4">
    <name type="scientific">Mangrovimicrobium sediminis</name>
    <dbReference type="NCBI Taxonomy" id="2562682"/>
    <lineage>
        <taxon>Bacteria</taxon>
        <taxon>Pseudomonadati</taxon>
        <taxon>Pseudomonadota</taxon>
        <taxon>Gammaproteobacteria</taxon>
        <taxon>Cellvibrionales</taxon>
        <taxon>Halieaceae</taxon>
        <taxon>Mangrovimicrobium</taxon>
    </lineage>
</organism>
<proteinExistence type="predicted"/>
<feature type="chain" id="PRO_5021440419" description="Ricin B lectin domain-containing protein" evidence="1">
    <location>
        <begin position="25"/>
        <end position="174"/>
    </location>
</feature>